<gene>
    <name evidence="2" type="ORF">AFUS01_LOCUS11290</name>
</gene>
<dbReference type="AlphaFoldDB" id="A0A8J2JQE7"/>
<reference evidence="2" key="1">
    <citation type="submission" date="2021-06" db="EMBL/GenBank/DDBJ databases">
        <authorList>
            <person name="Hodson N. C."/>
            <person name="Mongue J. A."/>
            <person name="Jaron S. K."/>
        </authorList>
    </citation>
    <scope>NUCLEOTIDE SEQUENCE</scope>
</reference>
<dbReference type="PROSITE" id="PS50304">
    <property type="entry name" value="TUDOR"/>
    <property type="match status" value="1"/>
</dbReference>
<feature type="non-terminal residue" evidence="2">
    <location>
        <position position="1"/>
    </location>
</feature>
<comment type="caution">
    <text evidence="2">The sequence shown here is derived from an EMBL/GenBank/DDBJ whole genome shotgun (WGS) entry which is preliminary data.</text>
</comment>
<dbReference type="EMBL" id="CAJVCH010086362">
    <property type="protein sequence ID" value="CAG7722120.1"/>
    <property type="molecule type" value="Genomic_DNA"/>
</dbReference>
<dbReference type="PANTHER" id="PTHR22948">
    <property type="entry name" value="TUDOR DOMAIN CONTAINING PROTEIN"/>
    <property type="match status" value="1"/>
</dbReference>
<proteinExistence type="predicted"/>
<sequence>SVCVTNQTRARVGIYGGNWKLNQIVMAFRFHGYGETPEDVKKFNLKLLKGVKVEEDLKPLDLDSVPEPALTNEELKSPKYLRQLISISKKCEFVGRWDLISVKRLQVLLQYSENEVLPVLPMTNHRNAQFLGGDSFTDFHLQWLSQGGRAKLVKDWLTYHAQRNLLEGLKPTGIGNPGTYVAAKWIDGNWYRGFVEGMDDQKEIQVYYLDQGFTEVQAINTLRVLPEELATTRPMSFRAMLADMPINLDKDAGNHGRAQLKFVSEMRKNVVFQCRIEKLIGFGVNLNPGIGKASVFLNETIPKFRSNSDTPRWFHINHLIRMNLRDDTQVVLRKDLPLPEDLKILEKYKIPHGVTIRNRIPPSSHPLHYQIRCMINPSLFYVQIATATDLADASANDSKIQDFYNNGSCHELNSFKIRTSRLLIHRPYVWLEPRLKCWHRVVVCRVDTPPGKCYVFRVDIGDHLLVDEKSMMEIKPEFTHWPNHVIKAHLSHILPPDGGVFWKEDAILACRNIAESSSKFLGVSFRTADTSDECGQKKVSYEMLLVDQSFRSGYSIQARLALMGLGKPDGFATGNYHLAFLCHDGIPAYDQAKMFENVIGKELLEFPAIQNFSVEKEFPILKFSEIVGPSMRESKYLSMQAIFKGSSEVQPVYEQKGKREGDFCYCEGRCRIDCEYLQSKRFRLRASKEPSYRYLKCVGFSSVRTDMVTSIGPLTNMFGQYLASIRISYADGPGVFYIQMANKTKELEGMMTDIGELVKDNPVCDSDCKGSLVAVLVYSEELVPNWHRAYVTKVIDSVCKVLI</sequence>
<evidence type="ECO:0000259" key="1">
    <source>
        <dbReference type="PROSITE" id="PS50304"/>
    </source>
</evidence>
<dbReference type="SMART" id="SM00333">
    <property type="entry name" value="TUDOR"/>
    <property type="match status" value="1"/>
</dbReference>
<dbReference type="Pfam" id="PF00567">
    <property type="entry name" value="TUDOR"/>
    <property type="match status" value="3"/>
</dbReference>
<dbReference type="OrthoDB" id="5800423at2759"/>
<dbReference type="Proteomes" id="UP000708208">
    <property type="component" value="Unassembled WGS sequence"/>
</dbReference>
<feature type="domain" description="Tudor" evidence="1">
    <location>
        <begin position="171"/>
        <end position="232"/>
    </location>
</feature>
<name>A0A8J2JQE7_9HEXA</name>
<organism evidence="2 3">
    <name type="scientific">Allacma fusca</name>
    <dbReference type="NCBI Taxonomy" id="39272"/>
    <lineage>
        <taxon>Eukaryota</taxon>
        <taxon>Metazoa</taxon>
        <taxon>Ecdysozoa</taxon>
        <taxon>Arthropoda</taxon>
        <taxon>Hexapoda</taxon>
        <taxon>Collembola</taxon>
        <taxon>Symphypleona</taxon>
        <taxon>Sminthuridae</taxon>
        <taxon>Allacma</taxon>
    </lineage>
</organism>
<keyword evidence="3" id="KW-1185">Reference proteome</keyword>
<accession>A0A8J2JQE7</accession>
<protein>
    <recommendedName>
        <fullName evidence="1">Tudor domain-containing protein</fullName>
    </recommendedName>
</protein>
<dbReference type="PANTHER" id="PTHR22948:SF76">
    <property type="entry name" value="FI20010P1-RELATED"/>
    <property type="match status" value="1"/>
</dbReference>
<dbReference type="InterPro" id="IPR050621">
    <property type="entry name" value="Tudor_domain_containing"/>
</dbReference>
<evidence type="ECO:0000313" key="3">
    <source>
        <dbReference type="Proteomes" id="UP000708208"/>
    </source>
</evidence>
<dbReference type="InterPro" id="IPR002999">
    <property type="entry name" value="Tudor"/>
</dbReference>
<evidence type="ECO:0000313" key="2">
    <source>
        <dbReference type="EMBL" id="CAG7722120.1"/>
    </source>
</evidence>